<sequence>MKLYYITSSGKQAGPFPEEELKDQISSGRFNRNDFYWTEAMEQWKPIHEAIELANALPKTPPPFKAGVINKAMPVKGNHSEKRHKQADTRPKSGINSHSKAQSPNRSKKRQPKKPLNIVIRVIGVGVVWATAFPLLLSGVDGVLLFLIGGITCSITYKIWDFRY</sequence>
<evidence type="ECO:0000256" key="2">
    <source>
        <dbReference type="SAM" id="Phobius"/>
    </source>
</evidence>
<dbReference type="RefSeq" id="WP_319831318.1">
    <property type="nucleotide sequence ID" value="NZ_CP138858.1"/>
</dbReference>
<feature type="region of interest" description="Disordered" evidence="1">
    <location>
        <begin position="68"/>
        <end position="112"/>
    </location>
</feature>
<keyword evidence="5" id="KW-1185">Reference proteome</keyword>
<feature type="transmembrane region" description="Helical" evidence="2">
    <location>
        <begin position="118"/>
        <end position="137"/>
    </location>
</feature>
<keyword evidence="2" id="KW-1133">Transmembrane helix</keyword>
<gene>
    <name evidence="4" type="ORF">SH580_13175</name>
</gene>
<evidence type="ECO:0000313" key="4">
    <source>
        <dbReference type="EMBL" id="WPJ94385.1"/>
    </source>
</evidence>
<organism evidence="4 5">
    <name type="scientific">Coraliomargarita algicola</name>
    <dbReference type="NCBI Taxonomy" id="3092156"/>
    <lineage>
        <taxon>Bacteria</taxon>
        <taxon>Pseudomonadati</taxon>
        <taxon>Verrucomicrobiota</taxon>
        <taxon>Opitutia</taxon>
        <taxon>Puniceicoccales</taxon>
        <taxon>Coraliomargaritaceae</taxon>
        <taxon>Coraliomargarita</taxon>
    </lineage>
</organism>
<protein>
    <submittedName>
        <fullName evidence="4">DUF4339 domain-containing protein</fullName>
    </submittedName>
</protein>
<feature type="transmembrane region" description="Helical" evidence="2">
    <location>
        <begin position="143"/>
        <end position="160"/>
    </location>
</feature>
<feature type="region of interest" description="Disordered" evidence="1">
    <location>
        <begin position="1"/>
        <end position="22"/>
    </location>
</feature>
<feature type="domain" description="GYF" evidence="3">
    <location>
        <begin position="4"/>
        <end position="53"/>
    </location>
</feature>
<evidence type="ECO:0000256" key="1">
    <source>
        <dbReference type="SAM" id="MobiDB-lite"/>
    </source>
</evidence>
<dbReference type="Pfam" id="PF14237">
    <property type="entry name" value="GYF_2"/>
    <property type="match status" value="1"/>
</dbReference>
<evidence type="ECO:0000313" key="5">
    <source>
        <dbReference type="Proteomes" id="UP001324993"/>
    </source>
</evidence>
<keyword evidence="2" id="KW-0472">Membrane</keyword>
<dbReference type="EMBL" id="CP138858">
    <property type="protein sequence ID" value="WPJ94385.1"/>
    <property type="molecule type" value="Genomic_DNA"/>
</dbReference>
<keyword evidence="2" id="KW-0812">Transmembrane</keyword>
<name>A0ABZ0RHW4_9BACT</name>
<feature type="compositionally biased region" description="Polar residues" evidence="1">
    <location>
        <begin position="1"/>
        <end position="11"/>
    </location>
</feature>
<evidence type="ECO:0000259" key="3">
    <source>
        <dbReference type="Pfam" id="PF14237"/>
    </source>
</evidence>
<reference evidence="4 5" key="1">
    <citation type="submission" date="2023-11" db="EMBL/GenBank/DDBJ databases">
        <title>Coraliomargarita sp. nov., isolated from marine algae.</title>
        <authorList>
            <person name="Lee J.K."/>
            <person name="Baek J.H."/>
            <person name="Kim J.M."/>
            <person name="Choi D.G."/>
            <person name="Jeon C.O."/>
        </authorList>
    </citation>
    <scope>NUCLEOTIDE SEQUENCE [LARGE SCALE GENOMIC DNA]</scope>
    <source>
        <strain evidence="4 5">J2-16</strain>
    </source>
</reference>
<proteinExistence type="predicted"/>
<accession>A0ABZ0RHW4</accession>
<dbReference type="Proteomes" id="UP001324993">
    <property type="component" value="Chromosome"/>
</dbReference>
<dbReference type="InterPro" id="IPR025640">
    <property type="entry name" value="GYF_2"/>
</dbReference>
<feature type="compositionally biased region" description="Polar residues" evidence="1">
    <location>
        <begin position="94"/>
        <end position="105"/>
    </location>
</feature>